<dbReference type="EMBL" id="JAVFWL010000003">
    <property type="protein sequence ID" value="KAK6740623.1"/>
    <property type="molecule type" value="Genomic_DNA"/>
</dbReference>
<dbReference type="Pfam" id="PF07970">
    <property type="entry name" value="COPIIcoated_ERV"/>
    <property type="match status" value="1"/>
</dbReference>
<evidence type="ECO:0000313" key="12">
    <source>
        <dbReference type="Proteomes" id="UP001303046"/>
    </source>
</evidence>
<feature type="domain" description="Endoplasmic reticulum vesicle transporter C-terminal" evidence="9">
    <location>
        <begin position="142"/>
        <end position="356"/>
    </location>
</feature>
<comment type="caution">
    <text evidence="11">The sequence shown here is derived from an EMBL/GenBank/DDBJ whole genome shotgun (WGS) entry which is preliminary data.</text>
</comment>
<keyword evidence="4 8" id="KW-0812">Transmembrane</keyword>
<comment type="similarity">
    <text evidence="3">Belongs to the ERGIC family.</text>
</comment>
<dbReference type="InterPro" id="IPR012936">
    <property type="entry name" value="Erv_C"/>
</dbReference>
<organism evidence="11 12">
    <name type="scientific">Necator americanus</name>
    <name type="common">Human hookworm</name>
    <dbReference type="NCBI Taxonomy" id="51031"/>
    <lineage>
        <taxon>Eukaryota</taxon>
        <taxon>Metazoa</taxon>
        <taxon>Ecdysozoa</taxon>
        <taxon>Nematoda</taxon>
        <taxon>Chromadorea</taxon>
        <taxon>Rhabditida</taxon>
        <taxon>Rhabditina</taxon>
        <taxon>Rhabditomorpha</taxon>
        <taxon>Strongyloidea</taxon>
        <taxon>Ancylostomatidae</taxon>
        <taxon>Bunostominae</taxon>
        <taxon>Necator</taxon>
    </lineage>
</organism>
<proteinExistence type="inferred from homology"/>
<feature type="transmembrane region" description="Helical" evidence="8">
    <location>
        <begin position="334"/>
        <end position="355"/>
    </location>
</feature>
<evidence type="ECO:0000256" key="8">
    <source>
        <dbReference type="SAM" id="Phobius"/>
    </source>
</evidence>
<protein>
    <recommendedName>
        <fullName evidence="7">Endoplasmic reticulum-Golgi intermediate compartment protein 3</fullName>
    </recommendedName>
</protein>
<evidence type="ECO:0000256" key="6">
    <source>
        <dbReference type="ARBA" id="ARBA00023136"/>
    </source>
</evidence>
<dbReference type="InterPro" id="IPR045888">
    <property type="entry name" value="Erv"/>
</dbReference>
<evidence type="ECO:0000256" key="5">
    <source>
        <dbReference type="ARBA" id="ARBA00022989"/>
    </source>
</evidence>
<dbReference type="InterPro" id="IPR039542">
    <property type="entry name" value="Erv_N"/>
</dbReference>
<evidence type="ECO:0000256" key="4">
    <source>
        <dbReference type="ARBA" id="ARBA00022692"/>
    </source>
</evidence>
<gene>
    <name evidence="11" type="primary">Necator_chrIII.g9606</name>
    <name evidence="11" type="ORF">RB195_008841</name>
</gene>
<comment type="subcellular location">
    <subcellularLocation>
        <location evidence="2">Endoplasmic reticulum-Golgi intermediate compartment membrane</location>
        <topology evidence="2">Multi-pass membrane protein</topology>
    </subcellularLocation>
    <subcellularLocation>
        <location evidence="1">Golgi apparatus</location>
        <location evidence="1">cis-Golgi network membrane</location>
        <topology evidence="1">Multi-pass membrane protein</topology>
    </subcellularLocation>
</comment>
<dbReference type="Pfam" id="PF13850">
    <property type="entry name" value="ERGIC_N"/>
    <property type="match status" value="1"/>
</dbReference>
<keyword evidence="12" id="KW-1185">Reference proteome</keyword>
<feature type="transmembrane region" description="Helical" evidence="8">
    <location>
        <begin position="20"/>
        <end position="43"/>
    </location>
</feature>
<name>A0ABR1CQJ7_NECAM</name>
<dbReference type="PANTHER" id="PTHR10984:SF25">
    <property type="entry name" value="ENDOPLASMIC RETICULUM-GOLGI INTERMEDIATE COMPARTMENT PROTEIN 3"/>
    <property type="match status" value="1"/>
</dbReference>
<evidence type="ECO:0000313" key="11">
    <source>
        <dbReference type="EMBL" id="KAK6740623.1"/>
    </source>
</evidence>
<reference evidence="11 12" key="1">
    <citation type="submission" date="2023-08" db="EMBL/GenBank/DDBJ databases">
        <title>A Necator americanus chromosomal reference genome.</title>
        <authorList>
            <person name="Ilik V."/>
            <person name="Petrzelkova K.J."/>
            <person name="Pardy F."/>
            <person name="Fuh T."/>
            <person name="Niatou-Singa F.S."/>
            <person name="Gouil Q."/>
            <person name="Baker L."/>
            <person name="Ritchie M.E."/>
            <person name="Jex A.R."/>
            <person name="Gazzola D."/>
            <person name="Li H."/>
            <person name="Toshio Fujiwara R."/>
            <person name="Zhan B."/>
            <person name="Aroian R.V."/>
            <person name="Pafco B."/>
            <person name="Schwarz E.M."/>
        </authorList>
    </citation>
    <scope>NUCLEOTIDE SEQUENCE [LARGE SCALE GENOMIC DNA]</scope>
    <source>
        <strain evidence="11 12">Aroian</strain>
        <tissue evidence="11">Whole animal</tissue>
    </source>
</reference>
<evidence type="ECO:0000256" key="3">
    <source>
        <dbReference type="ARBA" id="ARBA00005648"/>
    </source>
</evidence>
<accession>A0ABR1CQJ7</accession>
<evidence type="ECO:0000259" key="9">
    <source>
        <dbReference type="Pfam" id="PF07970"/>
    </source>
</evidence>
<evidence type="ECO:0000256" key="7">
    <source>
        <dbReference type="ARBA" id="ARBA00040493"/>
    </source>
</evidence>
<evidence type="ECO:0000259" key="10">
    <source>
        <dbReference type="Pfam" id="PF13850"/>
    </source>
</evidence>
<feature type="domain" description="Endoplasmic reticulum vesicle transporter N-terminal" evidence="10">
    <location>
        <begin position="7"/>
        <end position="97"/>
    </location>
</feature>
<sequence length="376" mass="42306">MSILTRLREFDAYTKPMEDFRVRTFTGGMVSLIASIVIVLLAIQETTHYLAGDVVEQLYVDSTSSDVRLDVHFDITFHRLPCAFITVDVMDVSSENQDNVQNDIFKLRLDSSGGNVTSEAQKIEVNQNTTGMVVTTPKCGSCYGALPDGSCCNTCDEVKEAYQLRGWQVNADEVEQCKSDPWVKKFIEFKGEGCRVYGKLQVAKVAGNFHLAPGDAHRVMRAHVHDFHSLDLIRFDTAHRINHLAFGDEFPGKQHPLDGKNFDDGRAGIMHNYYVKVVPTSYVHMDGRVENSHQFSVTTHQKDITKGMSGIPGFIVQYEFSPLMVRYEERRQHLITFLVSLCAIIGGVFTVAQLIDSMIYHSSRVLERKLSLNKLG</sequence>
<evidence type="ECO:0000256" key="2">
    <source>
        <dbReference type="ARBA" id="ARBA00004457"/>
    </source>
</evidence>
<evidence type="ECO:0000256" key="1">
    <source>
        <dbReference type="ARBA" id="ARBA00004257"/>
    </source>
</evidence>
<dbReference type="Proteomes" id="UP001303046">
    <property type="component" value="Unassembled WGS sequence"/>
</dbReference>
<dbReference type="PANTHER" id="PTHR10984">
    <property type="entry name" value="ENDOPLASMIC RETICULUM-GOLGI INTERMEDIATE COMPARTMENT PROTEIN"/>
    <property type="match status" value="1"/>
</dbReference>
<keyword evidence="5 8" id="KW-1133">Transmembrane helix</keyword>
<keyword evidence="6 8" id="KW-0472">Membrane</keyword>